<evidence type="ECO:0000313" key="1">
    <source>
        <dbReference type="EMBL" id="RMC34797.1"/>
    </source>
</evidence>
<comment type="caution">
    <text evidence="1">The sequence shown here is derived from an EMBL/GenBank/DDBJ whole genome shotgun (WGS) entry which is preliminary data.</text>
</comment>
<name>A0A3M0MU00_9RHOB</name>
<evidence type="ECO:0000313" key="2">
    <source>
        <dbReference type="Proteomes" id="UP000273516"/>
    </source>
</evidence>
<keyword evidence="2" id="KW-1185">Reference proteome</keyword>
<dbReference type="OrthoDB" id="5918880at2"/>
<dbReference type="InterPro" id="IPR018912">
    <property type="entry name" value="DUF2478"/>
</dbReference>
<dbReference type="Proteomes" id="UP000273516">
    <property type="component" value="Unassembled WGS sequence"/>
</dbReference>
<reference evidence="1 2" key="1">
    <citation type="submission" date="2018-07" db="EMBL/GenBank/DDBJ databases">
        <authorList>
            <person name="Zhang Y."/>
            <person name="Wang L."/>
            <person name="Ma S."/>
        </authorList>
    </citation>
    <scope>NUCLEOTIDE SEQUENCE [LARGE SCALE GENOMIC DNA]</scope>
    <source>
        <strain evidence="1 2">4-2</strain>
    </source>
</reference>
<organism evidence="1 2">
    <name type="scientific">Paracoccus alkanivorans</name>
    <dbReference type="NCBI Taxonomy" id="2116655"/>
    <lineage>
        <taxon>Bacteria</taxon>
        <taxon>Pseudomonadati</taxon>
        <taxon>Pseudomonadota</taxon>
        <taxon>Alphaproteobacteria</taxon>
        <taxon>Rhodobacterales</taxon>
        <taxon>Paracoccaceae</taxon>
        <taxon>Paracoccus</taxon>
    </lineage>
</organism>
<proteinExistence type="predicted"/>
<dbReference type="Pfam" id="PF10649">
    <property type="entry name" value="DUF2478"/>
    <property type="match status" value="1"/>
</dbReference>
<protein>
    <submittedName>
        <fullName evidence="1">DUF2478 domain-containing protein</fullName>
    </submittedName>
</protein>
<gene>
    <name evidence="1" type="ORF">C9E81_11910</name>
</gene>
<dbReference type="EMBL" id="QOKZ01000004">
    <property type="protein sequence ID" value="RMC34797.1"/>
    <property type="molecule type" value="Genomic_DNA"/>
</dbReference>
<dbReference type="RefSeq" id="WP_122112574.1">
    <property type="nucleotide sequence ID" value="NZ_QOKZ01000004.1"/>
</dbReference>
<sequence length="170" mass="17726">MLGWFGLPEGAPPGAADRILEALVRELSGGGLRLAGAVQVNLDRGQNCACDMDIVVIGEENRPIRISQSLGTGSTGCRLDPGALETAAARVAARLAGAELLILPKFGKQEAVGRGFCDVIGQAVLGGLPVLLHVPRDQRQAFAAFSGALAEEIRPDALTDWCRKQLTGAT</sequence>
<dbReference type="AlphaFoldDB" id="A0A3M0MU00"/>
<accession>A0A3M0MU00</accession>